<evidence type="ECO:0000313" key="3">
    <source>
        <dbReference type="Proteomes" id="UP000735302"/>
    </source>
</evidence>
<organism evidence="2 3">
    <name type="scientific">Plakobranchus ocellatus</name>
    <dbReference type="NCBI Taxonomy" id="259542"/>
    <lineage>
        <taxon>Eukaryota</taxon>
        <taxon>Metazoa</taxon>
        <taxon>Spiralia</taxon>
        <taxon>Lophotrochozoa</taxon>
        <taxon>Mollusca</taxon>
        <taxon>Gastropoda</taxon>
        <taxon>Heterobranchia</taxon>
        <taxon>Euthyneura</taxon>
        <taxon>Panpulmonata</taxon>
        <taxon>Sacoglossa</taxon>
        <taxon>Placobranchoidea</taxon>
        <taxon>Plakobranchidae</taxon>
        <taxon>Plakobranchus</taxon>
    </lineage>
</organism>
<protein>
    <recommendedName>
        <fullName evidence="4">C2H2-type domain-containing protein</fullName>
    </recommendedName>
</protein>
<gene>
    <name evidence="2" type="ORF">PoB_003211200</name>
</gene>
<dbReference type="AlphaFoldDB" id="A0AAV4AFD8"/>
<evidence type="ECO:0000313" key="2">
    <source>
        <dbReference type="EMBL" id="GFO05607.1"/>
    </source>
</evidence>
<dbReference type="EMBL" id="BLXT01003749">
    <property type="protein sequence ID" value="GFO05607.1"/>
    <property type="molecule type" value="Genomic_DNA"/>
</dbReference>
<evidence type="ECO:0000256" key="1">
    <source>
        <dbReference type="SAM" id="MobiDB-lite"/>
    </source>
</evidence>
<accession>A0AAV4AFD8</accession>
<feature type="compositionally biased region" description="Low complexity" evidence="1">
    <location>
        <begin position="42"/>
        <end position="58"/>
    </location>
</feature>
<feature type="compositionally biased region" description="Basic residues" evidence="1">
    <location>
        <begin position="1"/>
        <end position="35"/>
    </location>
</feature>
<evidence type="ECO:0008006" key="4">
    <source>
        <dbReference type="Google" id="ProtNLM"/>
    </source>
</evidence>
<comment type="caution">
    <text evidence="2">The sequence shown here is derived from an EMBL/GenBank/DDBJ whole genome shotgun (WGS) entry which is preliminary data.</text>
</comment>
<keyword evidence="3" id="KW-1185">Reference proteome</keyword>
<dbReference type="Proteomes" id="UP000735302">
    <property type="component" value="Unassembled WGS sequence"/>
</dbReference>
<proteinExistence type="predicted"/>
<name>A0AAV4AFD8_9GAST</name>
<sequence length="104" mass="12114">MKRKKKRKGESKKERKKERKKEKRKKKTMIVRMKMKSSTVDSESALRSAGSLLSRVRAPPLAPWPDGGPKRLRSPCCGQVIHNKPTNQQHTLLMHRAIRHFFVD</sequence>
<feature type="region of interest" description="Disordered" evidence="1">
    <location>
        <begin position="1"/>
        <end position="71"/>
    </location>
</feature>
<reference evidence="2 3" key="1">
    <citation type="journal article" date="2021" name="Elife">
        <title>Chloroplast acquisition without the gene transfer in kleptoplastic sea slugs, Plakobranchus ocellatus.</title>
        <authorList>
            <person name="Maeda T."/>
            <person name="Takahashi S."/>
            <person name="Yoshida T."/>
            <person name="Shimamura S."/>
            <person name="Takaki Y."/>
            <person name="Nagai Y."/>
            <person name="Toyoda A."/>
            <person name="Suzuki Y."/>
            <person name="Arimoto A."/>
            <person name="Ishii H."/>
            <person name="Satoh N."/>
            <person name="Nishiyama T."/>
            <person name="Hasebe M."/>
            <person name="Maruyama T."/>
            <person name="Minagawa J."/>
            <person name="Obokata J."/>
            <person name="Shigenobu S."/>
        </authorList>
    </citation>
    <scope>NUCLEOTIDE SEQUENCE [LARGE SCALE GENOMIC DNA]</scope>
</reference>